<keyword evidence="1" id="KW-0472">Membrane</keyword>
<feature type="transmembrane region" description="Helical" evidence="1">
    <location>
        <begin position="44"/>
        <end position="62"/>
    </location>
</feature>
<evidence type="ECO:0000313" key="3">
    <source>
        <dbReference type="Proteomes" id="UP000626109"/>
    </source>
</evidence>
<keyword evidence="1" id="KW-0812">Transmembrane</keyword>
<feature type="transmembrane region" description="Helical" evidence="1">
    <location>
        <begin position="148"/>
        <end position="169"/>
    </location>
</feature>
<organism evidence="2 3">
    <name type="scientific">Polarella glacialis</name>
    <name type="common">Dinoflagellate</name>
    <dbReference type="NCBI Taxonomy" id="89957"/>
    <lineage>
        <taxon>Eukaryota</taxon>
        <taxon>Sar</taxon>
        <taxon>Alveolata</taxon>
        <taxon>Dinophyceae</taxon>
        <taxon>Suessiales</taxon>
        <taxon>Suessiaceae</taxon>
        <taxon>Polarella</taxon>
    </lineage>
</organism>
<evidence type="ECO:0000313" key="2">
    <source>
        <dbReference type="EMBL" id="CAE8648713.1"/>
    </source>
</evidence>
<proteinExistence type="predicted"/>
<reference evidence="2" key="1">
    <citation type="submission" date="2021-02" db="EMBL/GenBank/DDBJ databases">
        <authorList>
            <person name="Dougan E. K."/>
            <person name="Rhodes N."/>
            <person name="Thang M."/>
            <person name="Chan C."/>
        </authorList>
    </citation>
    <scope>NUCLEOTIDE SEQUENCE</scope>
</reference>
<keyword evidence="1" id="KW-1133">Transmembrane helix</keyword>
<accession>A0A813IEG2</accession>
<dbReference type="AlphaFoldDB" id="A0A813IEG2"/>
<evidence type="ECO:0000256" key="1">
    <source>
        <dbReference type="SAM" id="Phobius"/>
    </source>
</evidence>
<feature type="transmembrane region" description="Helical" evidence="1">
    <location>
        <begin position="20"/>
        <end position="38"/>
    </location>
</feature>
<name>A0A813IEG2_POLGL</name>
<sequence length="297" mass="32346">MGLKDGVPRSTSGHCRAFRFWGLLALCASAGVGWQISLHCVHEVATLFLAIAGLLLMWCISARPRLWATGLYLAVCLALLVRETLLSLTGRIPCGLPTFGSECAETKCVERSHIMMFETGCLKHTCVRTERHELEQVFGVPAGELHTVWLGSGLGCAWGALALSIWQLWRWSAYADGSSRRSGGSVGECVALVLAVPATYGLCAVAALRVITTNREDTWSAEAMMDVAELFSAVALYSFQRLLVIYVDSKEIVDSGLGEEGSSPNSNDSRLRRSFQRLISMGIRQYVFLVFGCNSGL</sequence>
<comment type="caution">
    <text evidence="2">The sequence shown here is derived from an EMBL/GenBank/DDBJ whole genome shotgun (WGS) entry which is preliminary data.</text>
</comment>
<feature type="transmembrane region" description="Helical" evidence="1">
    <location>
        <begin position="189"/>
        <end position="210"/>
    </location>
</feature>
<protein>
    <submittedName>
        <fullName evidence="2">Uncharacterized protein</fullName>
    </submittedName>
</protein>
<dbReference type="Proteomes" id="UP000626109">
    <property type="component" value="Unassembled WGS sequence"/>
</dbReference>
<dbReference type="EMBL" id="CAJNNW010006893">
    <property type="protein sequence ID" value="CAE8648713.1"/>
    <property type="molecule type" value="Genomic_DNA"/>
</dbReference>
<gene>
    <name evidence="2" type="ORF">PGLA2088_LOCUS6803</name>
</gene>